<feature type="compositionally biased region" description="Basic and acidic residues" evidence="1">
    <location>
        <begin position="1"/>
        <end position="46"/>
    </location>
</feature>
<sequence length="63" mass="7797">MKSVEKKEKEGKEEEETRSRMKKTSEIDSETAEDKRRGRPVRDWFEKKRRKPVFKEQREDNIR</sequence>
<evidence type="ECO:0000256" key="1">
    <source>
        <dbReference type="SAM" id="MobiDB-lite"/>
    </source>
</evidence>
<name>A0A5B7IHT3_PORTR</name>
<keyword evidence="3" id="KW-1185">Reference proteome</keyword>
<evidence type="ECO:0000313" key="2">
    <source>
        <dbReference type="EMBL" id="MPC81389.1"/>
    </source>
</evidence>
<proteinExistence type="predicted"/>
<gene>
    <name evidence="2" type="ORF">E2C01_076003</name>
</gene>
<feature type="region of interest" description="Disordered" evidence="1">
    <location>
        <begin position="1"/>
        <end position="63"/>
    </location>
</feature>
<reference evidence="2 3" key="1">
    <citation type="submission" date="2019-05" db="EMBL/GenBank/DDBJ databases">
        <title>Another draft genome of Portunus trituberculatus and its Hox gene families provides insights of decapod evolution.</title>
        <authorList>
            <person name="Jeong J.-H."/>
            <person name="Song I."/>
            <person name="Kim S."/>
            <person name="Choi T."/>
            <person name="Kim D."/>
            <person name="Ryu S."/>
            <person name="Kim W."/>
        </authorList>
    </citation>
    <scope>NUCLEOTIDE SEQUENCE [LARGE SCALE GENOMIC DNA]</scope>
    <source>
        <tissue evidence="2">Muscle</tissue>
    </source>
</reference>
<organism evidence="2 3">
    <name type="scientific">Portunus trituberculatus</name>
    <name type="common">Swimming crab</name>
    <name type="synonym">Neptunus trituberculatus</name>
    <dbReference type="NCBI Taxonomy" id="210409"/>
    <lineage>
        <taxon>Eukaryota</taxon>
        <taxon>Metazoa</taxon>
        <taxon>Ecdysozoa</taxon>
        <taxon>Arthropoda</taxon>
        <taxon>Crustacea</taxon>
        <taxon>Multicrustacea</taxon>
        <taxon>Malacostraca</taxon>
        <taxon>Eumalacostraca</taxon>
        <taxon>Eucarida</taxon>
        <taxon>Decapoda</taxon>
        <taxon>Pleocyemata</taxon>
        <taxon>Brachyura</taxon>
        <taxon>Eubrachyura</taxon>
        <taxon>Portunoidea</taxon>
        <taxon>Portunidae</taxon>
        <taxon>Portuninae</taxon>
        <taxon>Portunus</taxon>
    </lineage>
</organism>
<accession>A0A5B7IHT3</accession>
<protein>
    <submittedName>
        <fullName evidence="2">Uncharacterized protein</fullName>
    </submittedName>
</protein>
<dbReference type="EMBL" id="VSRR010056833">
    <property type="protein sequence ID" value="MPC81389.1"/>
    <property type="molecule type" value="Genomic_DNA"/>
</dbReference>
<dbReference type="Proteomes" id="UP000324222">
    <property type="component" value="Unassembled WGS sequence"/>
</dbReference>
<feature type="compositionally biased region" description="Basic and acidic residues" evidence="1">
    <location>
        <begin position="53"/>
        <end position="63"/>
    </location>
</feature>
<evidence type="ECO:0000313" key="3">
    <source>
        <dbReference type="Proteomes" id="UP000324222"/>
    </source>
</evidence>
<dbReference type="AlphaFoldDB" id="A0A5B7IHT3"/>
<comment type="caution">
    <text evidence="2">The sequence shown here is derived from an EMBL/GenBank/DDBJ whole genome shotgun (WGS) entry which is preliminary data.</text>
</comment>